<protein>
    <submittedName>
        <fullName evidence="4">GNAT family N-acetyltransferase</fullName>
        <ecNumber evidence="4">2.3.1.-</ecNumber>
    </submittedName>
</protein>
<dbReference type="Proteomes" id="UP001596977">
    <property type="component" value="Unassembled WGS sequence"/>
</dbReference>
<dbReference type="InterPro" id="IPR000182">
    <property type="entry name" value="GNAT_dom"/>
</dbReference>
<reference evidence="5" key="1">
    <citation type="journal article" date="2019" name="Int. J. Syst. Evol. Microbiol.">
        <title>The Global Catalogue of Microorganisms (GCM) 10K type strain sequencing project: providing services to taxonomists for standard genome sequencing and annotation.</title>
        <authorList>
            <consortium name="The Broad Institute Genomics Platform"/>
            <consortium name="The Broad Institute Genome Sequencing Center for Infectious Disease"/>
            <person name="Wu L."/>
            <person name="Ma J."/>
        </authorList>
    </citation>
    <scope>NUCLEOTIDE SEQUENCE [LARGE SCALE GENOMIC DNA]</scope>
    <source>
        <strain evidence="5">CCUG 62982</strain>
    </source>
</reference>
<gene>
    <name evidence="4" type="ORF">ACFQ1E_01045</name>
</gene>
<dbReference type="EC" id="2.3.1.-" evidence="4"/>
<dbReference type="Pfam" id="PF00583">
    <property type="entry name" value="Acetyltransf_1"/>
    <property type="match status" value="1"/>
</dbReference>
<keyword evidence="2 4" id="KW-0012">Acyltransferase</keyword>
<dbReference type="InterPro" id="IPR050832">
    <property type="entry name" value="Bact_Acetyltransf"/>
</dbReference>
<dbReference type="CDD" id="cd04301">
    <property type="entry name" value="NAT_SF"/>
    <property type="match status" value="1"/>
</dbReference>
<feature type="domain" description="N-acetyltransferase" evidence="3">
    <location>
        <begin position="37"/>
        <end position="174"/>
    </location>
</feature>
<keyword evidence="1 4" id="KW-0808">Transferase</keyword>
<evidence type="ECO:0000256" key="2">
    <source>
        <dbReference type="ARBA" id="ARBA00023315"/>
    </source>
</evidence>
<evidence type="ECO:0000313" key="4">
    <source>
        <dbReference type="EMBL" id="MFD0944917.1"/>
    </source>
</evidence>
<dbReference type="RefSeq" id="WP_264942806.1">
    <property type="nucleotide sequence ID" value="NZ_JAPDRA010000001.1"/>
</dbReference>
<dbReference type="InterPro" id="IPR016181">
    <property type="entry name" value="Acyl_CoA_acyltransferase"/>
</dbReference>
<keyword evidence="5" id="KW-1185">Reference proteome</keyword>
<dbReference type="Gene3D" id="3.40.630.30">
    <property type="match status" value="1"/>
</dbReference>
<evidence type="ECO:0000313" key="5">
    <source>
        <dbReference type="Proteomes" id="UP001596977"/>
    </source>
</evidence>
<dbReference type="PROSITE" id="PS51186">
    <property type="entry name" value="GNAT"/>
    <property type="match status" value="1"/>
</dbReference>
<name>A0ABW3H690_9SPHN</name>
<comment type="caution">
    <text evidence="4">The sequence shown here is derived from an EMBL/GenBank/DDBJ whole genome shotgun (WGS) entry which is preliminary data.</text>
</comment>
<proteinExistence type="predicted"/>
<organism evidence="4 5">
    <name type="scientific">Sphingomonas canadensis</name>
    <dbReference type="NCBI Taxonomy" id="1219257"/>
    <lineage>
        <taxon>Bacteria</taxon>
        <taxon>Pseudomonadati</taxon>
        <taxon>Pseudomonadota</taxon>
        <taxon>Alphaproteobacteria</taxon>
        <taxon>Sphingomonadales</taxon>
        <taxon>Sphingomonadaceae</taxon>
        <taxon>Sphingomonas</taxon>
    </lineage>
</organism>
<evidence type="ECO:0000256" key="1">
    <source>
        <dbReference type="ARBA" id="ARBA00022679"/>
    </source>
</evidence>
<dbReference type="SUPFAM" id="SSF55729">
    <property type="entry name" value="Acyl-CoA N-acyltransferases (Nat)"/>
    <property type="match status" value="1"/>
</dbReference>
<dbReference type="GO" id="GO:0016746">
    <property type="term" value="F:acyltransferase activity"/>
    <property type="evidence" value="ECO:0007669"/>
    <property type="project" value="UniProtKB-KW"/>
</dbReference>
<accession>A0ABW3H690</accession>
<evidence type="ECO:0000259" key="3">
    <source>
        <dbReference type="PROSITE" id="PS51186"/>
    </source>
</evidence>
<dbReference type="EMBL" id="JBHTJG010000001">
    <property type="protein sequence ID" value="MFD0944917.1"/>
    <property type="molecule type" value="Genomic_DNA"/>
</dbReference>
<dbReference type="PANTHER" id="PTHR43877">
    <property type="entry name" value="AMINOALKYLPHOSPHONATE N-ACETYLTRANSFERASE-RELATED-RELATED"/>
    <property type="match status" value="1"/>
</dbReference>
<sequence length="174" mass="18648">MTDTRTAEPNSATLTVRWATPGEMEGAARFFARTIVLDRSYVSHGEIQTGLSLDGTGWAPDLEEKFVEDLGDPGPDRQVALAYLDGKLAGAAIVLWVRSDRVSYMVIEDVAVDPAARSAGVGRALIAFVEAEGRAQGIGWSFLESGLGNEGAHHFFEGLGYAAMSKVFARRLDG</sequence>